<dbReference type="InterPro" id="IPR036291">
    <property type="entry name" value="NAD(P)-bd_dom_sf"/>
</dbReference>
<proteinExistence type="predicted"/>
<feature type="domain" description="NAD-dependent epimerase/dehydratase" evidence="2">
    <location>
        <begin position="4"/>
        <end position="227"/>
    </location>
</feature>
<dbReference type="GO" id="GO:0004029">
    <property type="term" value="F:aldehyde dehydrogenase (NAD+) activity"/>
    <property type="evidence" value="ECO:0007669"/>
    <property type="project" value="TreeGrafter"/>
</dbReference>
<dbReference type="InterPro" id="IPR001509">
    <property type="entry name" value="Epimerase_deHydtase"/>
</dbReference>
<evidence type="ECO:0000259" key="2">
    <source>
        <dbReference type="Pfam" id="PF01370"/>
    </source>
</evidence>
<dbReference type="PANTHER" id="PTHR48079:SF6">
    <property type="entry name" value="NAD(P)-BINDING DOMAIN-CONTAINING PROTEIN-RELATED"/>
    <property type="match status" value="1"/>
</dbReference>
<keyword evidence="1" id="KW-1133">Transmembrane helix</keyword>
<name>A0A1G6V631_NIADE</name>
<dbReference type="Proteomes" id="UP000198757">
    <property type="component" value="Unassembled WGS sequence"/>
</dbReference>
<keyword evidence="4" id="KW-1185">Reference proteome</keyword>
<organism evidence="3 4">
    <name type="scientific">Niabella drilacis (strain DSM 25811 / CCM 8410 / CCUG 62505 / LMG 26954 / E90)</name>
    <dbReference type="NCBI Taxonomy" id="1285928"/>
    <lineage>
        <taxon>Bacteria</taxon>
        <taxon>Pseudomonadati</taxon>
        <taxon>Bacteroidota</taxon>
        <taxon>Chitinophagia</taxon>
        <taxon>Chitinophagales</taxon>
        <taxon>Chitinophagaceae</taxon>
        <taxon>Niabella</taxon>
    </lineage>
</organism>
<dbReference type="GO" id="GO:0005737">
    <property type="term" value="C:cytoplasm"/>
    <property type="evidence" value="ECO:0007669"/>
    <property type="project" value="TreeGrafter"/>
</dbReference>
<dbReference type="PANTHER" id="PTHR48079">
    <property type="entry name" value="PROTEIN YEEZ"/>
    <property type="match status" value="1"/>
</dbReference>
<dbReference type="Gene3D" id="3.40.50.720">
    <property type="entry name" value="NAD(P)-binding Rossmann-like Domain"/>
    <property type="match status" value="1"/>
</dbReference>
<feature type="transmembrane region" description="Helical" evidence="1">
    <location>
        <begin position="252"/>
        <end position="274"/>
    </location>
</feature>
<dbReference type="AlphaFoldDB" id="A0A1G6V631"/>
<dbReference type="RefSeq" id="WP_090391342.1">
    <property type="nucleotide sequence ID" value="NZ_FMZO01000009.1"/>
</dbReference>
<dbReference type="SUPFAM" id="SSF51735">
    <property type="entry name" value="NAD(P)-binding Rossmann-fold domains"/>
    <property type="match status" value="1"/>
</dbReference>
<evidence type="ECO:0000313" key="3">
    <source>
        <dbReference type="EMBL" id="SDD49099.1"/>
    </source>
</evidence>
<reference evidence="4" key="1">
    <citation type="submission" date="2016-10" db="EMBL/GenBank/DDBJ databases">
        <authorList>
            <person name="Varghese N."/>
            <person name="Submissions S."/>
        </authorList>
    </citation>
    <scope>NUCLEOTIDE SEQUENCE [LARGE SCALE GENOMIC DNA]</scope>
    <source>
        <strain evidence="4">DSM 25811 / CCM 8410 / LMG 26954 / E90</strain>
    </source>
</reference>
<accession>A0A1G6V631</accession>
<sequence length="330" mass="36711">MPKVLITGASGLLGYNTALEFCRRGFEVRVLIRRSANTELLNGLFCERYYGAVENAADVAAAVTDCDYVVHTASLTGQWGIELKEYEQVNIQGTENIIRACLGERVKRLIYISTANTMAPGTREHPGTELNPFSLFKINSPYINTKYIAQQKVLEAVVEKGLPAVILNPTFMIGAHDLKPSSGQLLKYALDKMLLFYPPGGKNFVHVKDVSRAIVFACDNGENGDCFLIAGENLSYREFFRMVHRLARQRPVMLGIPAIALKIGGLLGTAIGYLTGKRRMLNYASAYLLCLQNYYSGQKAARTFGLRYTPVAVAIEEALDWFHKNDHTRI</sequence>
<dbReference type="STRING" id="1285928.SAMN04487894_109210"/>
<protein>
    <submittedName>
        <fullName evidence="3">Dihydroflavonol-4-reductase</fullName>
    </submittedName>
</protein>
<evidence type="ECO:0000256" key="1">
    <source>
        <dbReference type="SAM" id="Phobius"/>
    </source>
</evidence>
<gene>
    <name evidence="3" type="ORF">SAMN04487894_109210</name>
</gene>
<dbReference type="Pfam" id="PF01370">
    <property type="entry name" value="Epimerase"/>
    <property type="match status" value="1"/>
</dbReference>
<dbReference type="EMBL" id="FMZO01000009">
    <property type="protein sequence ID" value="SDD49099.1"/>
    <property type="molecule type" value="Genomic_DNA"/>
</dbReference>
<evidence type="ECO:0000313" key="4">
    <source>
        <dbReference type="Proteomes" id="UP000198757"/>
    </source>
</evidence>
<keyword evidence="1" id="KW-0472">Membrane</keyword>
<dbReference type="OrthoDB" id="9803111at2"/>
<dbReference type="InterPro" id="IPR051783">
    <property type="entry name" value="NAD(P)-dependent_oxidoreduct"/>
</dbReference>
<keyword evidence="1" id="KW-0812">Transmembrane</keyword>